<reference evidence="1" key="2">
    <citation type="journal article" date="2015" name="Data Brief">
        <title>Shoot transcriptome of the giant reed, Arundo donax.</title>
        <authorList>
            <person name="Barrero R.A."/>
            <person name="Guerrero F.D."/>
            <person name="Moolhuijzen P."/>
            <person name="Goolsby J.A."/>
            <person name="Tidwell J."/>
            <person name="Bellgard S.E."/>
            <person name="Bellgard M.I."/>
        </authorList>
    </citation>
    <scope>NUCLEOTIDE SEQUENCE</scope>
    <source>
        <tissue evidence="1">Shoot tissue taken approximately 20 cm above the soil surface</tissue>
    </source>
</reference>
<sequence length="27" mass="2968">MKTLPGSPRCRPGSSFTENRNCLDTSL</sequence>
<organism evidence="1">
    <name type="scientific">Arundo donax</name>
    <name type="common">Giant reed</name>
    <name type="synonym">Donax arundinaceus</name>
    <dbReference type="NCBI Taxonomy" id="35708"/>
    <lineage>
        <taxon>Eukaryota</taxon>
        <taxon>Viridiplantae</taxon>
        <taxon>Streptophyta</taxon>
        <taxon>Embryophyta</taxon>
        <taxon>Tracheophyta</taxon>
        <taxon>Spermatophyta</taxon>
        <taxon>Magnoliopsida</taxon>
        <taxon>Liliopsida</taxon>
        <taxon>Poales</taxon>
        <taxon>Poaceae</taxon>
        <taxon>PACMAD clade</taxon>
        <taxon>Arundinoideae</taxon>
        <taxon>Arundineae</taxon>
        <taxon>Arundo</taxon>
    </lineage>
</organism>
<dbReference type="EMBL" id="GBRH01195932">
    <property type="protein sequence ID" value="JAE01964.1"/>
    <property type="molecule type" value="Transcribed_RNA"/>
</dbReference>
<accession>A0A0A9ESH5</accession>
<protein>
    <submittedName>
        <fullName evidence="1">Uncharacterized protein</fullName>
    </submittedName>
</protein>
<dbReference type="AlphaFoldDB" id="A0A0A9ESH5"/>
<evidence type="ECO:0000313" key="1">
    <source>
        <dbReference type="EMBL" id="JAE01964.1"/>
    </source>
</evidence>
<reference evidence="1" key="1">
    <citation type="submission" date="2014-09" db="EMBL/GenBank/DDBJ databases">
        <authorList>
            <person name="Magalhaes I.L.F."/>
            <person name="Oliveira U."/>
            <person name="Santos F.R."/>
            <person name="Vidigal T.H.D.A."/>
            <person name="Brescovit A.D."/>
            <person name="Santos A.J."/>
        </authorList>
    </citation>
    <scope>NUCLEOTIDE SEQUENCE</scope>
    <source>
        <tissue evidence="1">Shoot tissue taken approximately 20 cm above the soil surface</tissue>
    </source>
</reference>
<name>A0A0A9ESH5_ARUDO</name>
<proteinExistence type="predicted"/>